<keyword evidence="4" id="KW-1185">Reference proteome</keyword>
<dbReference type="OrthoDB" id="6779801at2759"/>
<dbReference type="EMBL" id="CAKMHV010000001">
    <property type="protein sequence ID" value="CAH1115843.1"/>
    <property type="molecule type" value="Genomic_DNA"/>
</dbReference>
<feature type="region of interest" description="Disordered" evidence="2">
    <location>
        <begin position="333"/>
        <end position="359"/>
    </location>
</feature>
<dbReference type="Proteomes" id="UP001153636">
    <property type="component" value="Unassembled WGS sequence"/>
</dbReference>
<accession>A0A9P0D760</accession>
<dbReference type="AlphaFoldDB" id="A0A9P0D760"/>
<name>A0A9P0D760_9CUCU</name>
<evidence type="ECO:0000256" key="2">
    <source>
        <dbReference type="SAM" id="MobiDB-lite"/>
    </source>
</evidence>
<proteinExistence type="predicted"/>
<keyword evidence="1" id="KW-0175">Coiled coil</keyword>
<organism evidence="3 4">
    <name type="scientific">Psylliodes chrysocephalus</name>
    <dbReference type="NCBI Taxonomy" id="3402493"/>
    <lineage>
        <taxon>Eukaryota</taxon>
        <taxon>Metazoa</taxon>
        <taxon>Ecdysozoa</taxon>
        <taxon>Arthropoda</taxon>
        <taxon>Hexapoda</taxon>
        <taxon>Insecta</taxon>
        <taxon>Pterygota</taxon>
        <taxon>Neoptera</taxon>
        <taxon>Endopterygota</taxon>
        <taxon>Coleoptera</taxon>
        <taxon>Polyphaga</taxon>
        <taxon>Cucujiformia</taxon>
        <taxon>Chrysomeloidea</taxon>
        <taxon>Chrysomelidae</taxon>
        <taxon>Galerucinae</taxon>
        <taxon>Alticini</taxon>
        <taxon>Psylliodes</taxon>
    </lineage>
</organism>
<gene>
    <name evidence="3" type="ORF">PSYICH_LOCUS15730</name>
</gene>
<sequence length="457" mass="51587">MGDEPPDKPTPQDVISNSLSPTSRTLINSLHQLSPIQQHEIQNLVEERERTKTAFAQDVEILEEINKLEKRVKNTKSRRLKYSETDFGPFIVIVEAAKQTTTLSSLHPMDIGKLLRKLSVPNFKQKLRDEGYSTFIPQRLLTSRGIIKNVGLSITNEDIIQEAYTQGKKVVEARRLNRRTTNEDGSIHYVTSRTMLITFEGRPLPKDLELYCVPVQVEPYIAPVTQCKNCLRFGHSLNSCRSSKKCHKCGTLHIHPCTNKIECLYCSGPHEATDRSCQEFSRQKNINEAMAFHDYSYYDASLLFPSLKNPPKAAFQRAAHSFPVIYTPNQPFNNAINNSPSPRQSYSYTVSSPKRRRPTILEKPISSLSTAHKDALFNSPSRTASLGPVTQRQQYLKNVHTSSFRSATNTQHNQEDCDMEVIPSVTPLPSDINEAPNANSLTPDIHKYSFNTLSGGQ</sequence>
<feature type="coiled-coil region" evidence="1">
    <location>
        <begin position="58"/>
        <end position="85"/>
    </location>
</feature>
<evidence type="ECO:0000313" key="3">
    <source>
        <dbReference type="EMBL" id="CAH1115843.1"/>
    </source>
</evidence>
<feature type="compositionally biased region" description="Polar residues" evidence="2">
    <location>
        <begin position="333"/>
        <end position="352"/>
    </location>
</feature>
<evidence type="ECO:0008006" key="5">
    <source>
        <dbReference type="Google" id="ProtNLM"/>
    </source>
</evidence>
<reference evidence="3" key="1">
    <citation type="submission" date="2022-01" db="EMBL/GenBank/DDBJ databases">
        <authorList>
            <person name="King R."/>
        </authorList>
    </citation>
    <scope>NUCLEOTIDE SEQUENCE</scope>
</reference>
<comment type="caution">
    <text evidence="3">The sequence shown here is derived from an EMBL/GenBank/DDBJ whole genome shotgun (WGS) entry which is preliminary data.</text>
</comment>
<evidence type="ECO:0000313" key="4">
    <source>
        <dbReference type="Proteomes" id="UP001153636"/>
    </source>
</evidence>
<evidence type="ECO:0000256" key="1">
    <source>
        <dbReference type="SAM" id="Coils"/>
    </source>
</evidence>
<protein>
    <recommendedName>
        <fullName evidence="5">Gag-like protein</fullName>
    </recommendedName>
</protein>